<evidence type="ECO:0008006" key="3">
    <source>
        <dbReference type="Google" id="ProtNLM"/>
    </source>
</evidence>
<protein>
    <recommendedName>
        <fullName evidence="3">N-acetyltransferase domain-containing protein</fullName>
    </recommendedName>
</protein>
<name>E6LD27_ENTI1</name>
<sequence>MDDLPEILPLISKSFIDYPVYAIAFQEKFQSRKQYFSFLHKMHRVEITPYIQQRLCYVAVVEGKIVAAALVKSPHFRPTSWLNAIKAGVLSLVTSFWSRNIAKLLQFLSLAKKDCQHRFSNHSWYLEMLAVSEKMQGRESGPALLKNLSCQKSSANMANNCF</sequence>
<dbReference type="EMBL" id="AEPV01000007">
    <property type="protein sequence ID" value="EFU74902.1"/>
    <property type="molecule type" value="Genomic_DNA"/>
</dbReference>
<dbReference type="Gene3D" id="3.40.630.30">
    <property type="match status" value="1"/>
</dbReference>
<organism evidence="1 2">
    <name type="scientific">Enterococcus italicus (strain DSM 15952 / CCUG 50447 / LMG 22039 / TP 1.5)</name>
    <dbReference type="NCBI Taxonomy" id="888064"/>
    <lineage>
        <taxon>Bacteria</taxon>
        <taxon>Bacillati</taxon>
        <taxon>Bacillota</taxon>
        <taxon>Bacilli</taxon>
        <taxon>Lactobacillales</taxon>
        <taxon>Enterococcaceae</taxon>
        <taxon>Enterococcus</taxon>
    </lineage>
</organism>
<comment type="caution">
    <text evidence="1">The sequence shown here is derived from an EMBL/GenBank/DDBJ whole genome shotgun (WGS) entry which is preliminary data.</text>
</comment>
<dbReference type="Proteomes" id="UP000010296">
    <property type="component" value="Unassembled WGS sequence"/>
</dbReference>
<gene>
    <name evidence="1" type="ORF">HMPREF9088_0267</name>
</gene>
<dbReference type="HOGENOM" id="CLU_1632841_0_0_9"/>
<evidence type="ECO:0000313" key="1">
    <source>
        <dbReference type="EMBL" id="EFU74902.1"/>
    </source>
</evidence>
<dbReference type="AlphaFoldDB" id="E6LD27"/>
<dbReference type="STRING" id="888064.HMPREF9088_0267"/>
<evidence type="ECO:0000313" key="2">
    <source>
        <dbReference type="Proteomes" id="UP000010296"/>
    </source>
</evidence>
<reference evidence="1 2" key="1">
    <citation type="submission" date="2010-12" db="EMBL/GenBank/DDBJ databases">
        <authorList>
            <person name="Muzny D."/>
            <person name="Qin X."/>
            <person name="Deng J."/>
            <person name="Jiang H."/>
            <person name="Liu Y."/>
            <person name="Qu J."/>
            <person name="Song X.-Z."/>
            <person name="Zhang L."/>
            <person name="Thornton R."/>
            <person name="Coyle M."/>
            <person name="Francisco L."/>
            <person name="Jackson L."/>
            <person name="Javaid M."/>
            <person name="Korchina V."/>
            <person name="Kovar C."/>
            <person name="Mata R."/>
            <person name="Mathew T."/>
            <person name="Ngo R."/>
            <person name="Nguyen L."/>
            <person name="Nguyen N."/>
            <person name="Okwuonu G."/>
            <person name="Ongeri F."/>
            <person name="Pham C."/>
            <person name="Simmons D."/>
            <person name="Wilczek-Boney K."/>
            <person name="Hale W."/>
            <person name="Jakkamsetti A."/>
            <person name="Pham P."/>
            <person name="Ruth R."/>
            <person name="San Lucas F."/>
            <person name="Warren J."/>
            <person name="Zhang J."/>
            <person name="Zhao Z."/>
            <person name="Zhou C."/>
            <person name="Zhu D."/>
            <person name="Lee S."/>
            <person name="Bess C."/>
            <person name="Blankenburg K."/>
            <person name="Forbes L."/>
            <person name="Fu Q."/>
            <person name="Gubbala S."/>
            <person name="Hirani K."/>
            <person name="Jayaseelan J.C."/>
            <person name="Lara F."/>
            <person name="Munidasa M."/>
            <person name="Palculict T."/>
            <person name="Patil S."/>
            <person name="Pu L.-L."/>
            <person name="Saada N."/>
            <person name="Tang L."/>
            <person name="Weissenberger G."/>
            <person name="Zhu Y."/>
            <person name="Hemphill L."/>
            <person name="Shang Y."/>
            <person name="Youmans B."/>
            <person name="Ayvaz T."/>
            <person name="Ross M."/>
            <person name="Santibanez J."/>
            <person name="Aqrawi P."/>
            <person name="Gross S."/>
            <person name="Joshi V."/>
            <person name="Fowler G."/>
            <person name="Nazareth L."/>
            <person name="Reid J."/>
            <person name="Worley K."/>
            <person name="Petrosino J."/>
            <person name="Highlander S."/>
            <person name="Gibbs R."/>
        </authorList>
    </citation>
    <scope>NUCLEOTIDE SEQUENCE [LARGE SCALE GENOMIC DNA]</scope>
    <source>
        <strain evidence="2">DSM 15952 / CCUG 50447 / LMG 22039 / TP 1.5</strain>
    </source>
</reference>
<accession>E6LD27</accession>
<proteinExistence type="predicted"/>
<dbReference type="InterPro" id="IPR016181">
    <property type="entry name" value="Acyl_CoA_acyltransferase"/>
</dbReference>
<dbReference type="SUPFAM" id="SSF55729">
    <property type="entry name" value="Acyl-CoA N-acyltransferases (Nat)"/>
    <property type="match status" value="1"/>
</dbReference>
<keyword evidence="2" id="KW-1185">Reference proteome</keyword>